<dbReference type="GeneID" id="6187935"/>
<dbReference type="KEGG" id="pan:PODANSg604"/>
<keyword evidence="2" id="KW-0808">Transferase</keyword>
<feature type="domain" description="O-methyltransferase C-terminal" evidence="4">
    <location>
        <begin position="310"/>
        <end position="478"/>
    </location>
</feature>
<dbReference type="OrthoDB" id="2410195at2759"/>
<dbReference type="InterPro" id="IPR001077">
    <property type="entry name" value="COMT_C"/>
</dbReference>
<dbReference type="PROSITE" id="PS51683">
    <property type="entry name" value="SAM_OMT_II"/>
    <property type="match status" value="1"/>
</dbReference>
<organism evidence="6">
    <name type="scientific">Podospora anserina (strain S / ATCC MYA-4624 / DSM 980 / FGSC 10383)</name>
    <name type="common">Pleurage anserina</name>
    <dbReference type="NCBI Taxonomy" id="515849"/>
    <lineage>
        <taxon>Eukaryota</taxon>
        <taxon>Fungi</taxon>
        <taxon>Dikarya</taxon>
        <taxon>Ascomycota</taxon>
        <taxon>Pezizomycotina</taxon>
        <taxon>Sordariomycetes</taxon>
        <taxon>Sordariomycetidae</taxon>
        <taxon>Sordariales</taxon>
        <taxon>Podosporaceae</taxon>
        <taxon>Podospora</taxon>
        <taxon>Podospora anserina</taxon>
    </lineage>
</organism>
<dbReference type="InterPro" id="IPR036388">
    <property type="entry name" value="WH-like_DNA-bd_sf"/>
</dbReference>
<dbReference type="GO" id="GO:0046983">
    <property type="term" value="F:protein dimerization activity"/>
    <property type="evidence" value="ECO:0007669"/>
    <property type="project" value="InterPro"/>
</dbReference>
<dbReference type="PANTHER" id="PTHR43712:SF2">
    <property type="entry name" value="O-METHYLTRANSFERASE CICE"/>
    <property type="match status" value="1"/>
</dbReference>
<evidence type="ECO:0000259" key="5">
    <source>
        <dbReference type="Pfam" id="PF08100"/>
    </source>
</evidence>
<keyword evidence="3" id="KW-0949">S-adenosyl-L-methionine</keyword>
<name>B2AD49_PODAN</name>
<evidence type="ECO:0000259" key="4">
    <source>
        <dbReference type="Pfam" id="PF00891"/>
    </source>
</evidence>
<dbReference type="Gene3D" id="3.40.50.150">
    <property type="entry name" value="Vaccinia Virus protein VP39"/>
    <property type="match status" value="1"/>
</dbReference>
<dbReference type="Pfam" id="PF00891">
    <property type="entry name" value="Methyltransf_2"/>
    <property type="match status" value="1"/>
</dbReference>
<dbReference type="Gene3D" id="1.10.10.10">
    <property type="entry name" value="Winged helix-like DNA-binding domain superfamily/Winged helix DNA-binding domain"/>
    <property type="match status" value="1"/>
</dbReference>
<dbReference type="SUPFAM" id="SSF53335">
    <property type="entry name" value="S-adenosyl-L-methionine-dependent methyltransferases"/>
    <property type="match status" value="1"/>
</dbReference>
<dbReference type="PANTHER" id="PTHR43712">
    <property type="entry name" value="PUTATIVE (AFU_ORTHOLOGUE AFUA_4G14580)-RELATED"/>
    <property type="match status" value="1"/>
</dbReference>
<feature type="non-terminal residue" evidence="6">
    <location>
        <position position="1"/>
    </location>
</feature>
<dbReference type="InterPro" id="IPR036390">
    <property type="entry name" value="WH_DNA-bd_sf"/>
</dbReference>
<dbReference type="InterPro" id="IPR012967">
    <property type="entry name" value="COMT_dimerisation"/>
</dbReference>
<evidence type="ECO:0000256" key="3">
    <source>
        <dbReference type="ARBA" id="ARBA00022691"/>
    </source>
</evidence>
<reference evidence="6" key="1">
    <citation type="journal article" date="2008" name="Genome Biol.">
        <title>The genome sequence of the model ascomycete fungus Podospora anserina.</title>
        <authorList>
            <person name="Espagne E."/>
            <person name="Lespinet O."/>
            <person name="Malagnac F."/>
            <person name="Da Silva C."/>
            <person name="Jaillon O."/>
            <person name="Porcel B.M."/>
            <person name="Couloux A."/>
            <person name="Aury J.-M."/>
            <person name="Segurens B."/>
            <person name="Poulain J."/>
            <person name="Anthouard V."/>
            <person name="Grossetete S."/>
            <person name="Khalili H."/>
            <person name="Coppin E."/>
            <person name="Dequard-Chablat M."/>
            <person name="Picard M."/>
            <person name="Contamine V."/>
            <person name="Arnaise S."/>
            <person name="Bourdais A."/>
            <person name="Berteaux-Lecellier V."/>
            <person name="Gautheret D."/>
            <person name="de Vries R.P."/>
            <person name="Battaglia E."/>
            <person name="Coutinho P.M."/>
            <person name="Danchin E.G.J."/>
            <person name="Henrissat B."/>
            <person name="El Khoury R."/>
            <person name="Sainsard-Chanet A."/>
            <person name="Boivin A."/>
            <person name="Pinan-Lucarre B."/>
            <person name="Sellem C.H."/>
            <person name="Debuchy R."/>
            <person name="Wincker P."/>
            <person name="Weissenbach J."/>
            <person name="Silar P."/>
        </authorList>
    </citation>
    <scope>NUCLEOTIDE SEQUENCE [LARGE SCALE GENOMIC DNA]</scope>
    <source>
        <strain evidence="6">S mat+</strain>
    </source>
</reference>
<accession>B2AD49</accession>
<dbReference type="RefSeq" id="XP_001903589.1">
    <property type="nucleotide sequence ID" value="XM_001903554.1"/>
</dbReference>
<dbReference type="VEuPathDB" id="FungiDB:PODANS_4_80"/>
<protein>
    <submittedName>
        <fullName evidence="6">Podospora anserina S mat+ genomic DNA chromosome 4, supercontig 1</fullName>
    </submittedName>
</protein>
<evidence type="ECO:0000256" key="2">
    <source>
        <dbReference type="ARBA" id="ARBA00022679"/>
    </source>
</evidence>
<dbReference type="HOGENOM" id="CLU_005533_0_1_1"/>
<dbReference type="Pfam" id="PF08100">
    <property type="entry name" value="Dimerisation"/>
    <property type="match status" value="1"/>
</dbReference>
<dbReference type="GO" id="GO:0008171">
    <property type="term" value="F:O-methyltransferase activity"/>
    <property type="evidence" value="ECO:0007669"/>
    <property type="project" value="InterPro"/>
</dbReference>
<feature type="domain" description="O-methyltransferase dimerisation" evidence="5">
    <location>
        <begin position="86"/>
        <end position="163"/>
    </location>
</feature>
<evidence type="ECO:0000313" key="6">
    <source>
        <dbReference type="EMBL" id="CAP61364.1"/>
    </source>
</evidence>
<sequence length="503" mass="55558">SFTTSIMAITQANIDPTSQTLLQLSSLIQKTISSYISHRQSTIVSSTTEDGLGIPSRPLFDAQRTLLAAAGKLTELVSSPQTRLIEVANQYFEARALHVVADKRIPDILAKREKGVSVTELSQEVGIEARKLSRLLRCLCSIHIFNEIEEDVFANNDISRALVGNEPLRAYIMLFGLDLYTASDHLPRYLSDPEKGPSYAVEVTPWQDAVNTDKPRWDWLEEKAKAGDLKALCENGTNGATSSYPGSFGNTLQEGLTSVAASGKTNGEAANTLVARPEHAIFGLAMLGGGRVYGKAHLFDFPWGELGDATIVDVGGGVGSFSMELSRLYPNLNFVVQDRAPVLQQAETEVWPKEHPKALQSGKVKFWPHNMFEPNPVKGADVYWLRYIMHDWSDDYCVQILSAIKPAMGPHSRILICDQVMNTTFGSAEIEPAPAPLPANWGYYTRYSHQRDLAMLSIINGIERKPAEFKDIIERAGLKLRKIWDCRSQVGLVEVVLPDSQLA</sequence>
<evidence type="ECO:0000256" key="1">
    <source>
        <dbReference type="ARBA" id="ARBA00022603"/>
    </source>
</evidence>
<dbReference type="SUPFAM" id="SSF46785">
    <property type="entry name" value="Winged helix' DNA-binding domain"/>
    <property type="match status" value="1"/>
</dbReference>
<proteinExistence type="predicted"/>
<dbReference type="EMBL" id="CU633454">
    <property type="protein sequence ID" value="CAP61364.1"/>
    <property type="molecule type" value="Genomic_DNA"/>
</dbReference>
<keyword evidence="1" id="KW-0489">Methyltransferase</keyword>
<reference evidence="6" key="2">
    <citation type="submission" date="2008-07" db="EMBL/GenBank/DDBJ databases">
        <authorList>
            <person name="Genoscope - CEA"/>
        </authorList>
    </citation>
    <scope>NUCLEOTIDE SEQUENCE</scope>
    <source>
        <strain evidence="6">S mat+</strain>
    </source>
</reference>
<dbReference type="GO" id="GO:0032259">
    <property type="term" value="P:methylation"/>
    <property type="evidence" value="ECO:0007669"/>
    <property type="project" value="UniProtKB-KW"/>
</dbReference>
<dbReference type="AlphaFoldDB" id="B2AD49"/>
<gene>
    <name evidence="6" type="ORF">PODANS_4_80</name>
</gene>
<dbReference type="InterPro" id="IPR016461">
    <property type="entry name" value="COMT-like"/>
</dbReference>
<dbReference type="InterPro" id="IPR029063">
    <property type="entry name" value="SAM-dependent_MTases_sf"/>
</dbReference>